<evidence type="ECO:0000313" key="1">
    <source>
        <dbReference type="EMBL" id="HFM98772.1"/>
    </source>
</evidence>
<organism evidence="1">
    <name type="scientific">Oscillatoriales cyanobacterium SpSt-418</name>
    <dbReference type="NCBI Taxonomy" id="2282169"/>
    <lineage>
        <taxon>Bacteria</taxon>
        <taxon>Bacillati</taxon>
        <taxon>Cyanobacteriota</taxon>
        <taxon>Cyanophyceae</taxon>
        <taxon>Oscillatoriophycideae</taxon>
        <taxon>Oscillatoriales</taxon>
    </lineage>
</organism>
<sequence>MMNLTKPEGFVKPEANCLASYILEMLTAIDVNKLKQSFEHLPKDPYLQGNYRFRRLSHFKVIDPSHSANEAARLIKLPHRRLFQSKQYNPLLGDVIREYDELDDKLIQLEDFQRLIWEFFQFCKLCSTSNEIGVHQIRTIATSEELGNPAPEGIHRDGVDVVGIFSVDRNGIGGGETHLYKHKDDQHPAFSKVLNPGEFLVFRDDQYFHYTSPVNTINTDQGTRDVFVLTCPGLFPPEEGQM</sequence>
<protein>
    <recommendedName>
        <fullName evidence="2">2OG-Fe dioxygenase family protein</fullName>
    </recommendedName>
</protein>
<evidence type="ECO:0008006" key="2">
    <source>
        <dbReference type="Google" id="ProtNLM"/>
    </source>
</evidence>
<reference evidence="1" key="1">
    <citation type="journal article" date="2020" name="mSystems">
        <title>Genome- and Community-Level Interaction Insights into Carbon Utilization and Element Cycling Functions of Hydrothermarchaeota in Hydrothermal Sediment.</title>
        <authorList>
            <person name="Zhou Z."/>
            <person name="Liu Y."/>
            <person name="Xu W."/>
            <person name="Pan J."/>
            <person name="Luo Z.H."/>
            <person name="Li M."/>
        </authorList>
    </citation>
    <scope>NUCLEOTIDE SEQUENCE [LARGE SCALE GENOMIC DNA]</scope>
    <source>
        <strain evidence="1">SpSt-418</strain>
    </source>
</reference>
<comment type="caution">
    <text evidence="1">The sequence shown here is derived from an EMBL/GenBank/DDBJ whole genome shotgun (WGS) entry which is preliminary data.</text>
</comment>
<dbReference type="InterPro" id="IPR018724">
    <property type="entry name" value="2OG-Fe_dioxygenase"/>
</dbReference>
<accession>A0A7C3PDR5</accession>
<proteinExistence type="predicted"/>
<dbReference type="AlphaFoldDB" id="A0A7C3PDR5"/>
<name>A0A7C3PDR5_9CYAN</name>
<dbReference type="Gene3D" id="2.60.120.620">
    <property type="entry name" value="q2cbj1_9rhob like domain"/>
    <property type="match status" value="1"/>
</dbReference>
<gene>
    <name evidence="1" type="ORF">ENR64_13645</name>
</gene>
<dbReference type="EMBL" id="DSRU01000199">
    <property type="protein sequence ID" value="HFM98772.1"/>
    <property type="molecule type" value="Genomic_DNA"/>
</dbReference>
<dbReference type="Pfam" id="PF10014">
    <property type="entry name" value="2OG-Fe_Oxy_2"/>
    <property type="match status" value="1"/>
</dbReference>
<dbReference type="GO" id="GO:0051213">
    <property type="term" value="F:dioxygenase activity"/>
    <property type="evidence" value="ECO:0007669"/>
    <property type="project" value="InterPro"/>
</dbReference>